<feature type="transmembrane region" description="Helical" evidence="6">
    <location>
        <begin position="143"/>
        <end position="162"/>
    </location>
</feature>
<evidence type="ECO:0000259" key="7">
    <source>
        <dbReference type="Pfam" id="PF00884"/>
    </source>
</evidence>
<keyword evidence="8" id="KW-0378">Hydrolase</keyword>
<evidence type="ECO:0000256" key="6">
    <source>
        <dbReference type="SAM" id="Phobius"/>
    </source>
</evidence>
<dbReference type="InterPro" id="IPR000917">
    <property type="entry name" value="Sulfatase_N"/>
</dbReference>
<organism evidence="8 9">
    <name type="scientific">Acinetobacter terrae</name>
    <dbReference type="NCBI Taxonomy" id="2731247"/>
    <lineage>
        <taxon>Bacteria</taxon>
        <taxon>Pseudomonadati</taxon>
        <taxon>Pseudomonadota</taxon>
        <taxon>Gammaproteobacteria</taxon>
        <taxon>Moraxellales</taxon>
        <taxon>Moraxellaceae</taxon>
        <taxon>Acinetobacter</taxon>
        <taxon>Acinetobacter Taxon 24</taxon>
    </lineage>
</organism>
<dbReference type="GO" id="GO:0016787">
    <property type="term" value="F:hydrolase activity"/>
    <property type="evidence" value="ECO:0007669"/>
    <property type="project" value="UniProtKB-KW"/>
</dbReference>
<proteinExistence type="predicted"/>
<dbReference type="GO" id="GO:0016740">
    <property type="term" value="F:transferase activity"/>
    <property type="evidence" value="ECO:0007669"/>
    <property type="project" value="UniProtKB-KW"/>
</dbReference>
<protein>
    <submittedName>
        <fullName evidence="8">Sulfatase-like hydrolase/transferase</fullName>
    </submittedName>
</protein>
<dbReference type="PANTHER" id="PTHR47371">
    <property type="entry name" value="LIPOTEICHOIC ACID SYNTHASE"/>
    <property type="match status" value="1"/>
</dbReference>
<evidence type="ECO:0000313" key="8">
    <source>
        <dbReference type="EMBL" id="NNH78477.1"/>
    </source>
</evidence>
<evidence type="ECO:0000256" key="5">
    <source>
        <dbReference type="ARBA" id="ARBA00023136"/>
    </source>
</evidence>
<dbReference type="EMBL" id="JABERL010000035">
    <property type="protein sequence ID" value="NNH78477.1"/>
    <property type="molecule type" value="Genomic_DNA"/>
</dbReference>
<dbReference type="Proteomes" id="UP000569202">
    <property type="component" value="Unassembled WGS sequence"/>
</dbReference>
<keyword evidence="2" id="KW-1003">Cell membrane</keyword>
<dbReference type="AlphaFoldDB" id="A0A7Y2RGX7"/>
<gene>
    <name evidence="8" type="ORF">HLH17_12510</name>
</gene>
<keyword evidence="3 6" id="KW-0812">Transmembrane</keyword>
<dbReference type="RefSeq" id="WP_171540845.1">
    <property type="nucleotide sequence ID" value="NZ_JABERL010000035.1"/>
</dbReference>
<feature type="transmembrane region" description="Helical" evidence="6">
    <location>
        <begin position="20"/>
        <end position="40"/>
    </location>
</feature>
<comment type="caution">
    <text evidence="8">The sequence shown here is derived from an EMBL/GenBank/DDBJ whole genome shotgun (WGS) entry which is preliminary data.</text>
</comment>
<dbReference type="GO" id="GO:0005886">
    <property type="term" value="C:plasma membrane"/>
    <property type="evidence" value="ECO:0007669"/>
    <property type="project" value="UniProtKB-SubCell"/>
</dbReference>
<dbReference type="Gene3D" id="3.40.720.10">
    <property type="entry name" value="Alkaline Phosphatase, subunit A"/>
    <property type="match status" value="1"/>
</dbReference>
<evidence type="ECO:0000256" key="1">
    <source>
        <dbReference type="ARBA" id="ARBA00004651"/>
    </source>
</evidence>
<sequence length="474" mass="54648">MKDVAWLKKDLVAPNKRETFFLIFLIILPNIFFLGVAFYTSTARPLFNLDYLIALLMILLPYKIMRVLGSIILVLAMLFDVLMFVVQIFPFMDLAAVRYLSSFIFIAPTNYIVMLMIGLIAALCIVGLTLYLSKRIKQPYPTFILFSLIMIAYVFMTLGISYTRFYGILGRDNYYIAHSQSRLYYEITNSDFWSDASVVPKLKKLKNEQMHAANKLKQPYASKVLYIVAESWGELRNVDAQKSIMQNIFKQKENLEFINDGSFYTSGATVAGELRELCGLDLINNGFAFKQLDKNQFSGCLPEQLKQQGYQTVALHGTSGLLYDRIDWYSKAGFQQTLFGEHFMNLRRCTAFKGVCDSELMNIVAENFKHYSQKKLFLYWMTLTSHQPYAKQDIHNHRFDCASFYMNLKGDACHNAQLESQFFDDLAKLIQKPEMNGVEVIVVGDHQPPIWGEDIKHVRPFTVGFLHFKVKESD</sequence>
<comment type="subcellular location">
    <subcellularLocation>
        <location evidence="1">Cell membrane</location>
        <topology evidence="1">Multi-pass membrane protein</topology>
    </subcellularLocation>
</comment>
<keyword evidence="4 6" id="KW-1133">Transmembrane helix</keyword>
<evidence type="ECO:0000313" key="9">
    <source>
        <dbReference type="Proteomes" id="UP000569202"/>
    </source>
</evidence>
<feature type="transmembrane region" description="Helical" evidence="6">
    <location>
        <begin position="46"/>
        <end position="64"/>
    </location>
</feature>
<feature type="transmembrane region" description="Helical" evidence="6">
    <location>
        <begin position="111"/>
        <end position="131"/>
    </location>
</feature>
<accession>A0A7Y2RGX7</accession>
<name>A0A7Y2RGX7_9GAMM</name>
<feature type="transmembrane region" description="Helical" evidence="6">
    <location>
        <begin position="71"/>
        <end position="91"/>
    </location>
</feature>
<dbReference type="InterPro" id="IPR017850">
    <property type="entry name" value="Alkaline_phosphatase_core_sf"/>
</dbReference>
<evidence type="ECO:0000256" key="3">
    <source>
        <dbReference type="ARBA" id="ARBA00022692"/>
    </source>
</evidence>
<evidence type="ECO:0000256" key="4">
    <source>
        <dbReference type="ARBA" id="ARBA00022989"/>
    </source>
</evidence>
<dbReference type="InterPro" id="IPR050448">
    <property type="entry name" value="OpgB/LTA_synthase_biosynth"/>
</dbReference>
<dbReference type="SUPFAM" id="SSF53649">
    <property type="entry name" value="Alkaline phosphatase-like"/>
    <property type="match status" value="1"/>
</dbReference>
<keyword evidence="8" id="KW-0808">Transferase</keyword>
<dbReference type="Pfam" id="PF00884">
    <property type="entry name" value="Sulfatase"/>
    <property type="match status" value="1"/>
</dbReference>
<dbReference type="PANTHER" id="PTHR47371:SF3">
    <property type="entry name" value="PHOSPHOGLYCEROL TRANSFERASE I"/>
    <property type="match status" value="1"/>
</dbReference>
<evidence type="ECO:0000256" key="2">
    <source>
        <dbReference type="ARBA" id="ARBA00022475"/>
    </source>
</evidence>
<feature type="domain" description="Sulfatase N-terminal" evidence="7">
    <location>
        <begin position="224"/>
        <end position="449"/>
    </location>
</feature>
<keyword evidence="5 6" id="KW-0472">Membrane</keyword>
<reference evidence="8 9" key="1">
    <citation type="submission" date="2020-04" db="EMBL/GenBank/DDBJ databases">
        <title>Acinetobacter Taxon 24.</title>
        <authorList>
            <person name="Nemec A."/>
            <person name="Radolfova-Krizova L."/>
            <person name="Higgins P.G."/>
            <person name="Spanelova P."/>
        </authorList>
    </citation>
    <scope>NUCLEOTIDE SEQUENCE [LARGE SCALE GENOMIC DNA]</scope>
    <source>
        <strain evidence="8 9">ANC 5380</strain>
    </source>
</reference>